<sequence length="132" mass="13917">MTYRRTQISDDCPTTFDACTGEGRMATEEFTETSGNDESAALSVQAATAVAYYPLAPGYQVNVRRGPSSTSQLIKVLPQGSSVPIRCQTRGETVSGPCGTTDIWDSIAPGQYVSDAYVKTGSSGFVAVRCSG</sequence>
<accession>A0ABS4Y771</accession>
<gene>
    <name evidence="1" type="ORF">JO379_003829</name>
</gene>
<dbReference type="EMBL" id="JAGIOH010000001">
    <property type="protein sequence ID" value="MBP2404360.1"/>
    <property type="molecule type" value="Genomic_DNA"/>
</dbReference>
<comment type="caution">
    <text evidence="1">The sequence shown here is derived from an EMBL/GenBank/DDBJ whole genome shotgun (WGS) entry which is preliminary data.</text>
</comment>
<evidence type="ECO:0000313" key="2">
    <source>
        <dbReference type="Proteomes" id="UP001519291"/>
    </source>
</evidence>
<evidence type="ECO:0000313" key="1">
    <source>
        <dbReference type="EMBL" id="MBP2404360.1"/>
    </source>
</evidence>
<organism evidence="1 2">
    <name type="scientific">Streptomyces syringium</name>
    <dbReference type="NCBI Taxonomy" id="76729"/>
    <lineage>
        <taxon>Bacteria</taxon>
        <taxon>Bacillati</taxon>
        <taxon>Actinomycetota</taxon>
        <taxon>Actinomycetes</taxon>
        <taxon>Kitasatosporales</taxon>
        <taxon>Streptomycetaceae</taxon>
        <taxon>Streptomyces</taxon>
    </lineage>
</organism>
<dbReference type="Proteomes" id="UP001519291">
    <property type="component" value="Unassembled WGS sequence"/>
</dbReference>
<reference evidence="1 2" key="1">
    <citation type="submission" date="2021-03" db="EMBL/GenBank/DDBJ databases">
        <title>Sequencing the genomes of 1000 actinobacteria strains.</title>
        <authorList>
            <person name="Klenk H.-P."/>
        </authorList>
    </citation>
    <scope>NUCLEOTIDE SEQUENCE [LARGE SCALE GENOMIC DNA]</scope>
    <source>
        <strain evidence="1 2">DSM 41480</strain>
    </source>
</reference>
<keyword evidence="2" id="KW-1185">Reference proteome</keyword>
<protein>
    <submittedName>
        <fullName evidence="1">Uncharacterized protein YraI</fullName>
    </submittedName>
</protein>
<proteinExistence type="predicted"/>
<name>A0ABS4Y771_9ACTN</name>